<dbReference type="EMBL" id="JZEE01000145">
    <property type="protein sequence ID" value="KJK68135.1"/>
    <property type="molecule type" value="Genomic_DNA"/>
</dbReference>
<dbReference type="InterPro" id="IPR015813">
    <property type="entry name" value="Pyrv/PenolPyrv_kinase-like_dom"/>
</dbReference>
<reference evidence="5 6" key="1">
    <citation type="submission" date="2015-02" db="EMBL/GenBank/DDBJ databases">
        <title>Draft genome sequence of Aspergillus parasiticus SU-1.</title>
        <authorList>
            <person name="Yu J."/>
            <person name="Fedorova N."/>
            <person name="Yin Y."/>
            <person name="Losada L."/>
            <person name="Zafar N."/>
            <person name="Taujale R."/>
            <person name="Ehrlich K.C."/>
            <person name="Bhatnagar D."/>
            <person name="Cleveland T.E."/>
            <person name="Bennett J.W."/>
            <person name="Nierman W.C."/>
        </authorList>
    </citation>
    <scope>NUCLEOTIDE SEQUENCE [LARGE SCALE GENOMIC DNA]</scope>
    <source>
        <strain evidence="6">ATCC 56775 / NRRL 5862 / SRRC 143 / SU-1</strain>
    </source>
</reference>
<dbReference type="InterPro" id="IPR005000">
    <property type="entry name" value="Aldolase/citrate-lyase_domain"/>
</dbReference>
<dbReference type="GO" id="GO:0005737">
    <property type="term" value="C:cytoplasm"/>
    <property type="evidence" value="ECO:0007669"/>
    <property type="project" value="TreeGrafter"/>
</dbReference>
<dbReference type="Pfam" id="PF03328">
    <property type="entry name" value="HpcH_HpaI"/>
    <property type="match status" value="1"/>
</dbReference>
<evidence type="ECO:0000313" key="6">
    <source>
        <dbReference type="Proteomes" id="UP000033540"/>
    </source>
</evidence>
<gene>
    <name evidence="5" type="ORF">P875_00108594</name>
</gene>
<dbReference type="SUPFAM" id="SSF51621">
    <property type="entry name" value="Phosphoenolpyruvate/pyruvate domain"/>
    <property type="match status" value="1"/>
</dbReference>
<accession>A0A0F0IKC1</accession>
<organism evidence="5 6">
    <name type="scientific">Aspergillus parasiticus (strain ATCC 56775 / NRRL 5862 / SRRC 143 / SU-1)</name>
    <dbReference type="NCBI Taxonomy" id="1403190"/>
    <lineage>
        <taxon>Eukaryota</taxon>
        <taxon>Fungi</taxon>
        <taxon>Dikarya</taxon>
        <taxon>Ascomycota</taxon>
        <taxon>Pezizomycotina</taxon>
        <taxon>Eurotiomycetes</taxon>
        <taxon>Eurotiomycetidae</taxon>
        <taxon>Eurotiales</taxon>
        <taxon>Aspergillaceae</taxon>
        <taxon>Aspergillus</taxon>
        <taxon>Aspergillus subgen. Circumdati</taxon>
    </lineage>
</organism>
<dbReference type="InterPro" id="IPR040442">
    <property type="entry name" value="Pyrv_kinase-like_dom_sf"/>
</dbReference>
<protein>
    <submittedName>
        <fullName evidence="5">HpcH/HpaI aldolase/citrate lyase family protein</fullName>
    </submittedName>
</protein>
<dbReference type="InterPro" id="IPR050251">
    <property type="entry name" value="HpcH-HpaI_aldolase"/>
</dbReference>
<sequence length="276" mass="29955">MGSITPHAAYSLNNPFRTRILNGQITPLMSIKFVTGNEIPMMCKMAGVHAMFIDMEHSALDMRTVAQLILACNYAGVSPVVRSPSKSHWHISRILDAGAAAVVIPHIESVQEVRDIVKHAKFAPLGTRGCTNNQAVMNFQHVPTLVQNEILNEQTMLIPMIETPGAVEIADEIFAVEGVDGVLVGSNDLCTDLGIPGKYDSDLYQDAVTKVIQAANRAGKPVGIGGIGGRLDILEKWFKMGATWSLSGQDASMLQAGLKQMSKNYTEISERLQKEP</sequence>
<dbReference type="OrthoDB" id="1621678at2759"/>
<dbReference type="Gene3D" id="3.20.20.60">
    <property type="entry name" value="Phosphoenolpyruvate-binding domains"/>
    <property type="match status" value="1"/>
</dbReference>
<dbReference type="PANTHER" id="PTHR30502">
    <property type="entry name" value="2-KETO-3-DEOXY-L-RHAMNONATE ALDOLASE"/>
    <property type="match status" value="1"/>
</dbReference>
<comment type="similarity">
    <text evidence="1">Belongs to the HpcH/HpaI aldolase family.</text>
</comment>
<name>A0A0F0IKC1_ASPPU</name>
<keyword evidence="2" id="KW-0479">Metal-binding</keyword>
<keyword evidence="3 5" id="KW-0456">Lyase</keyword>
<dbReference type="GO" id="GO:0016832">
    <property type="term" value="F:aldehyde-lyase activity"/>
    <property type="evidence" value="ECO:0007669"/>
    <property type="project" value="TreeGrafter"/>
</dbReference>
<dbReference type="GO" id="GO:0046872">
    <property type="term" value="F:metal ion binding"/>
    <property type="evidence" value="ECO:0007669"/>
    <property type="project" value="UniProtKB-KW"/>
</dbReference>
<dbReference type="PANTHER" id="PTHR30502:SF0">
    <property type="entry name" value="PHOSPHOENOLPYRUVATE CARBOXYLASE FAMILY PROTEIN"/>
    <property type="match status" value="1"/>
</dbReference>
<dbReference type="Proteomes" id="UP000033540">
    <property type="component" value="Unassembled WGS sequence"/>
</dbReference>
<dbReference type="STRING" id="1403190.A0A0F0IKC1"/>
<evidence type="ECO:0000259" key="4">
    <source>
        <dbReference type="Pfam" id="PF03328"/>
    </source>
</evidence>
<evidence type="ECO:0000256" key="3">
    <source>
        <dbReference type="ARBA" id="ARBA00023239"/>
    </source>
</evidence>
<comment type="caution">
    <text evidence="5">The sequence shown here is derived from an EMBL/GenBank/DDBJ whole genome shotgun (WGS) entry which is preliminary data.</text>
</comment>
<evidence type="ECO:0000256" key="1">
    <source>
        <dbReference type="ARBA" id="ARBA00005568"/>
    </source>
</evidence>
<evidence type="ECO:0000313" key="5">
    <source>
        <dbReference type="EMBL" id="KJK68135.1"/>
    </source>
</evidence>
<feature type="domain" description="HpcH/HpaI aldolase/citrate lyase" evidence="4">
    <location>
        <begin position="33"/>
        <end position="219"/>
    </location>
</feature>
<proteinExistence type="inferred from homology"/>
<evidence type="ECO:0000256" key="2">
    <source>
        <dbReference type="ARBA" id="ARBA00022723"/>
    </source>
</evidence>
<dbReference type="AlphaFoldDB" id="A0A0F0IKC1"/>